<dbReference type="PROSITE" id="PS00028">
    <property type="entry name" value="ZINC_FINGER_C2H2_1"/>
    <property type="match status" value="1"/>
</dbReference>
<comment type="caution">
    <text evidence="4">The sequence shown here is derived from an EMBL/GenBank/DDBJ whole genome shotgun (WGS) entry which is preliminary data.</text>
</comment>
<accession>A0A226F1V2</accession>
<feature type="domain" description="C2H2-type" evidence="3">
    <location>
        <begin position="227"/>
        <end position="255"/>
    </location>
</feature>
<proteinExistence type="predicted"/>
<dbReference type="EMBL" id="LNIX01000001">
    <property type="protein sequence ID" value="OXA63181.1"/>
    <property type="molecule type" value="Genomic_DNA"/>
</dbReference>
<dbReference type="PROSITE" id="PS50157">
    <property type="entry name" value="ZINC_FINGER_C2H2_2"/>
    <property type="match status" value="1"/>
</dbReference>
<keyword evidence="1" id="KW-0862">Zinc</keyword>
<protein>
    <submittedName>
        <fullName evidence="4">Zinc finger protein 90</fullName>
    </submittedName>
</protein>
<dbReference type="InterPro" id="IPR013087">
    <property type="entry name" value="Znf_C2H2_type"/>
</dbReference>
<keyword evidence="5" id="KW-1185">Reference proteome</keyword>
<organism evidence="4 5">
    <name type="scientific">Folsomia candida</name>
    <name type="common">Springtail</name>
    <dbReference type="NCBI Taxonomy" id="158441"/>
    <lineage>
        <taxon>Eukaryota</taxon>
        <taxon>Metazoa</taxon>
        <taxon>Ecdysozoa</taxon>
        <taxon>Arthropoda</taxon>
        <taxon>Hexapoda</taxon>
        <taxon>Collembola</taxon>
        <taxon>Entomobryomorpha</taxon>
        <taxon>Isotomoidea</taxon>
        <taxon>Isotomidae</taxon>
        <taxon>Proisotominae</taxon>
        <taxon>Folsomia</taxon>
    </lineage>
</organism>
<keyword evidence="1" id="KW-0863">Zinc-finger</keyword>
<evidence type="ECO:0000256" key="2">
    <source>
        <dbReference type="SAM" id="MobiDB-lite"/>
    </source>
</evidence>
<gene>
    <name evidence="4" type="ORF">Fcan01_03440</name>
</gene>
<dbReference type="SMART" id="SM00355">
    <property type="entry name" value="ZnF_C2H2"/>
    <property type="match status" value="3"/>
</dbReference>
<evidence type="ECO:0000259" key="3">
    <source>
        <dbReference type="PROSITE" id="PS50157"/>
    </source>
</evidence>
<reference evidence="4 5" key="1">
    <citation type="submission" date="2015-12" db="EMBL/GenBank/DDBJ databases">
        <title>The genome of Folsomia candida.</title>
        <authorList>
            <person name="Faddeeva A."/>
            <person name="Derks M.F."/>
            <person name="Anvar Y."/>
            <person name="Smit S."/>
            <person name="Van Straalen N."/>
            <person name="Roelofs D."/>
        </authorList>
    </citation>
    <scope>NUCLEOTIDE SEQUENCE [LARGE SCALE GENOMIC DNA]</scope>
    <source>
        <strain evidence="4 5">VU population</strain>
        <tissue evidence="4">Whole body</tissue>
    </source>
</reference>
<feature type="compositionally biased region" description="Basic and acidic residues" evidence="2">
    <location>
        <begin position="360"/>
        <end position="378"/>
    </location>
</feature>
<keyword evidence="1" id="KW-0479">Metal-binding</keyword>
<sequence>MISDSELLRTVPKVGTDLFFWRDDNDNIKVNVLTELDIKKKLTQVHFSLLTDGHGDMRDMTVNKGAAGYCLVKSTTSIVKMFNSDALDLDGCKVKELEAQWGWKVNPEMTYSFHMYTDDDWVADQLKYLIRRKFGVVCANAPYSSEVVLAEHKEKIYDHLRQFLPRLPQIREDYFNNPPPPPPDKLENARPAPPLQEKLKCNLCGAVICLTFAEHMNVSHYSGPNALDCDLCPCTFETVTSMKNHRSRNHVGAEPQQRSKFGIRDMSAEVKRKCDAQLERIPLGEGTTKTKYGCIWVRENGQKCGQVCVGSTNSREHVCTHLRLKPYTCPLTGCSYASASFKGVVRHYQHEGEEEDDEKSEDHEEEKSEDPPKKQRKC</sequence>
<evidence type="ECO:0000256" key="1">
    <source>
        <dbReference type="PROSITE-ProRule" id="PRU00042"/>
    </source>
</evidence>
<evidence type="ECO:0000313" key="5">
    <source>
        <dbReference type="Proteomes" id="UP000198287"/>
    </source>
</evidence>
<feature type="region of interest" description="Disordered" evidence="2">
    <location>
        <begin position="347"/>
        <end position="378"/>
    </location>
</feature>
<name>A0A226F1V2_FOLCA</name>
<dbReference type="GO" id="GO:0008270">
    <property type="term" value="F:zinc ion binding"/>
    <property type="evidence" value="ECO:0007669"/>
    <property type="project" value="UniProtKB-KW"/>
</dbReference>
<evidence type="ECO:0000313" key="4">
    <source>
        <dbReference type="EMBL" id="OXA63181.1"/>
    </source>
</evidence>
<dbReference type="Proteomes" id="UP000198287">
    <property type="component" value="Unassembled WGS sequence"/>
</dbReference>
<dbReference type="AlphaFoldDB" id="A0A226F1V2"/>